<dbReference type="Pfam" id="PF00248">
    <property type="entry name" value="Aldo_ket_red"/>
    <property type="match status" value="1"/>
</dbReference>
<dbReference type="GO" id="GO:0005829">
    <property type="term" value="C:cytosol"/>
    <property type="evidence" value="ECO:0007669"/>
    <property type="project" value="TreeGrafter"/>
</dbReference>
<feature type="domain" description="NADP-dependent oxidoreductase" evidence="4">
    <location>
        <begin position="14"/>
        <end position="290"/>
    </location>
</feature>
<keyword evidence="1" id="KW-0521">NADP</keyword>
<organism evidence="5 6">
    <name type="scientific">Clostridium bovifaecis</name>
    <dbReference type="NCBI Taxonomy" id="2184719"/>
    <lineage>
        <taxon>Bacteria</taxon>
        <taxon>Bacillati</taxon>
        <taxon>Bacillota</taxon>
        <taxon>Clostridia</taxon>
        <taxon>Eubacteriales</taxon>
        <taxon>Clostridiaceae</taxon>
        <taxon>Clostridium</taxon>
    </lineage>
</organism>
<dbReference type="Proteomes" id="UP000422764">
    <property type="component" value="Chromosome"/>
</dbReference>
<reference evidence="5 6" key="1">
    <citation type="submission" date="2019-12" db="EMBL/GenBank/DDBJ databases">
        <title>Genome sequenceing of Clostridium bovifaecis.</title>
        <authorList>
            <person name="Yao Y."/>
        </authorList>
    </citation>
    <scope>NUCLEOTIDE SEQUENCE [LARGE SCALE GENOMIC DNA]</scope>
    <source>
        <strain evidence="5 6">BXX</strain>
    </source>
</reference>
<evidence type="ECO:0000313" key="6">
    <source>
        <dbReference type="Proteomes" id="UP000422764"/>
    </source>
</evidence>
<dbReference type="FunFam" id="3.20.20.100:FF:000008">
    <property type="entry name" value="Aldo/keto reductase family oxidoreductase"/>
    <property type="match status" value="1"/>
</dbReference>
<evidence type="ECO:0000259" key="4">
    <source>
        <dbReference type="Pfam" id="PF00248"/>
    </source>
</evidence>
<keyword evidence="6" id="KW-1185">Reference proteome</keyword>
<sequence>MEKIKLNDDLKFSRIVHGLMRLASWNMRDEELLNLLEQSIDMGVTTFDHADIYGGYIVEELFGRALKLKPNLREKIEIITKCGIKLISPNRPKHKIKYYDTSKEHIIKSVENSLRNLNTDYIDVLLIHRPDPFMNPAEVSYAFNILKSQGKVKHFGVSNFNPSQFNMLSSHMNFPLVTNQIEVSVMNLTNFQNGTIEQCQERKIPHMAWSPLAGGKVFSFEETNAVKVRNTLIRIANELGVESIEKVMYAWLLNHPANIIPIVGSGKIERIKIAVESLDIKLSREQWFEIWESSTGHQVP</sequence>
<dbReference type="InterPro" id="IPR050523">
    <property type="entry name" value="AKR_Detox_Biosynth"/>
</dbReference>
<protein>
    <submittedName>
        <fullName evidence="5">Oxidoreductase</fullName>
    </submittedName>
</protein>
<dbReference type="InterPro" id="IPR020471">
    <property type="entry name" value="AKR"/>
</dbReference>
<comment type="similarity">
    <text evidence="3">Belongs to the aldo/keto reductase family. Aldo/keto reductase 2 subfamily.</text>
</comment>
<accession>A0A6I6EKN5</accession>
<evidence type="ECO:0000313" key="5">
    <source>
        <dbReference type="EMBL" id="QGU94302.1"/>
    </source>
</evidence>
<dbReference type="InterPro" id="IPR023210">
    <property type="entry name" value="NADP_OxRdtase_dom"/>
</dbReference>
<evidence type="ECO:0000256" key="2">
    <source>
        <dbReference type="ARBA" id="ARBA00023002"/>
    </source>
</evidence>
<dbReference type="InterPro" id="IPR036812">
    <property type="entry name" value="NAD(P)_OxRdtase_dom_sf"/>
</dbReference>
<evidence type="ECO:0000256" key="1">
    <source>
        <dbReference type="ARBA" id="ARBA00022857"/>
    </source>
</evidence>
<name>A0A6I6EKN5_9CLOT</name>
<dbReference type="AlphaFoldDB" id="A0A6I6EKN5"/>
<dbReference type="PANTHER" id="PTHR43364:SF1">
    <property type="entry name" value="OXIDOREDUCTASE YDHF"/>
    <property type="match status" value="1"/>
</dbReference>
<dbReference type="PRINTS" id="PR00069">
    <property type="entry name" value="ALDKETRDTASE"/>
</dbReference>
<keyword evidence="2" id="KW-0560">Oxidoreductase</keyword>
<dbReference type="Gene3D" id="3.20.20.100">
    <property type="entry name" value="NADP-dependent oxidoreductase domain"/>
    <property type="match status" value="1"/>
</dbReference>
<dbReference type="SUPFAM" id="SSF51430">
    <property type="entry name" value="NAD(P)-linked oxidoreductase"/>
    <property type="match status" value="1"/>
</dbReference>
<dbReference type="PANTHER" id="PTHR43364">
    <property type="entry name" value="NADH-SPECIFIC METHYLGLYOXAL REDUCTASE-RELATED"/>
    <property type="match status" value="1"/>
</dbReference>
<dbReference type="GO" id="GO:0016491">
    <property type="term" value="F:oxidoreductase activity"/>
    <property type="evidence" value="ECO:0007669"/>
    <property type="project" value="UniProtKB-KW"/>
</dbReference>
<dbReference type="EMBL" id="CP046522">
    <property type="protein sequence ID" value="QGU94302.1"/>
    <property type="molecule type" value="Genomic_DNA"/>
</dbReference>
<evidence type="ECO:0000256" key="3">
    <source>
        <dbReference type="ARBA" id="ARBA00038157"/>
    </source>
</evidence>
<proteinExistence type="inferred from homology"/>
<gene>
    <name evidence="5" type="ORF">GOM49_03520</name>
</gene>
<dbReference type="CDD" id="cd19092">
    <property type="entry name" value="AKR_BsYcsN_EcYdhF-like"/>
    <property type="match status" value="1"/>
</dbReference>